<feature type="signal peptide" evidence="7">
    <location>
        <begin position="1"/>
        <end position="21"/>
    </location>
</feature>
<dbReference type="PRINTS" id="PR00463">
    <property type="entry name" value="EP450I"/>
</dbReference>
<dbReference type="GO" id="GO:0005737">
    <property type="term" value="C:cytoplasm"/>
    <property type="evidence" value="ECO:0007669"/>
    <property type="project" value="TreeGrafter"/>
</dbReference>
<evidence type="ECO:0000256" key="2">
    <source>
        <dbReference type="ARBA" id="ARBA00022723"/>
    </source>
</evidence>
<comment type="cofactor">
    <cofactor evidence="5">
        <name>heme</name>
        <dbReference type="ChEBI" id="CHEBI:30413"/>
    </cofactor>
</comment>
<dbReference type="Pfam" id="PF00067">
    <property type="entry name" value="p450"/>
    <property type="match status" value="1"/>
</dbReference>
<dbReference type="STRING" id="1611254.A0A2G5SHN7"/>
<keyword evidence="5 6" id="KW-0349">Heme</keyword>
<comment type="similarity">
    <text evidence="1 6">Belongs to the cytochrome P450 family.</text>
</comment>
<evidence type="ECO:0000313" key="9">
    <source>
        <dbReference type="Proteomes" id="UP000230233"/>
    </source>
</evidence>
<feature type="chain" id="PRO_5013714111" description="CYtochrome P450 family" evidence="7">
    <location>
        <begin position="22"/>
        <end position="500"/>
    </location>
</feature>
<evidence type="ECO:0000256" key="6">
    <source>
        <dbReference type="RuleBase" id="RU000461"/>
    </source>
</evidence>
<dbReference type="InterPro" id="IPR036396">
    <property type="entry name" value="Cyt_P450_sf"/>
</dbReference>
<keyword evidence="6" id="KW-0560">Oxidoreductase</keyword>
<dbReference type="GO" id="GO:0016712">
    <property type="term" value="F:oxidoreductase activity, acting on paired donors, with incorporation or reduction of molecular oxygen, reduced flavin or flavoprotein as one donor, and incorporation of one atom of oxygen"/>
    <property type="evidence" value="ECO:0007669"/>
    <property type="project" value="TreeGrafter"/>
</dbReference>
<evidence type="ECO:0000256" key="1">
    <source>
        <dbReference type="ARBA" id="ARBA00010617"/>
    </source>
</evidence>
<dbReference type="PANTHER" id="PTHR24300">
    <property type="entry name" value="CYTOCHROME P450 508A4-RELATED"/>
    <property type="match status" value="1"/>
</dbReference>
<evidence type="ECO:0000313" key="8">
    <source>
        <dbReference type="EMBL" id="PIC14537.1"/>
    </source>
</evidence>
<dbReference type="Gene3D" id="1.10.630.10">
    <property type="entry name" value="Cytochrome P450"/>
    <property type="match status" value="1"/>
</dbReference>
<evidence type="ECO:0000256" key="4">
    <source>
        <dbReference type="ARBA" id="ARBA00023033"/>
    </source>
</evidence>
<dbReference type="OrthoDB" id="2789670at2759"/>
<dbReference type="FunFam" id="1.10.630.10:FF:000084">
    <property type="entry name" value="CYtochrome P450 family"/>
    <property type="match status" value="1"/>
</dbReference>
<keyword evidence="9" id="KW-1185">Reference proteome</keyword>
<gene>
    <name evidence="8" type="ORF">B9Z55_026814</name>
</gene>
<dbReference type="GO" id="GO:0020037">
    <property type="term" value="F:heme binding"/>
    <property type="evidence" value="ECO:0007669"/>
    <property type="project" value="InterPro"/>
</dbReference>
<dbReference type="GO" id="GO:0006805">
    <property type="term" value="P:xenobiotic metabolic process"/>
    <property type="evidence" value="ECO:0007669"/>
    <property type="project" value="TreeGrafter"/>
</dbReference>
<accession>A0A2G5SHN7</accession>
<feature type="binding site" description="axial binding residue" evidence="5">
    <location>
        <position position="445"/>
    </location>
    <ligand>
        <name>heme</name>
        <dbReference type="ChEBI" id="CHEBI:30413"/>
    </ligand>
    <ligandPart>
        <name>Fe</name>
        <dbReference type="ChEBI" id="CHEBI:18248"/>
    </ligandPart>
</feature>
<proteinExistence type="inferred from homology"/>
<reference evidence="9" key="1">
    <citation type="submission" date="2017-10" db="EMBL/GenBank/DDBJ databases">
        <title>Rapid genome shrinkage in a self-fertile nematode reveals novel sperm competition proteins.</title>
        <authorList>
            <person name="Yin D."/>
            <person name="Schwarz E.M."/>
            <person name="Thomas C.G."/>
            <person name="Felde R.L."/>
            <person name="Korf I.F."/>
            <person name="Cutter A.D."/>
            <person name="Schartner C.M."/>
            <person name="Ralston E.J."/>
            <person name="Meyer B.J."/>
            <person name="Haag E.S."/>
        </authorList>
    </citation>
    <scope>NUCLEOTIDE SEQUENCE [LARGE SCALE GENOMIC DNA]</scope>
    <source>
        <strain evidence="9">JU1422</strain>
    </source>
</reference>
<dbReference type="PANTHER" id="PTHR24300:SF86">
    <property type="entry name" value="CYTOCHROME P450 FAMILY"/>
    <property type="match status" value="1"/>
</dbReference>
<evidence type="ECO:0000256" key="5">
    <source>
        <dbReference type="PIRSR" id="PIRSR602401-1"/>
    </source>
</evidence>
<dbReference type="InterPro" id="IPR001128">
    <property type="entry name" value="Cyt_P450"/>
</dbReference>
<dbReference type="InterPro" id="IPR002401">
    <property type="entry name" value="Cyt_P450_E_grp-I"/>
</dbReference>
<dbReference type="Proteomes" id="UP000230233">
    <property type="component" value="Unassembled WGS sequence"/>
</dbReference>
<dbReference type="SUPFAM" id="SSF48264">
    <property type="entry name" value="Cytochrome P450"/>
    <property type="match status" value="1"/>
</dbReference>
<keyword evidence="7" id="KW-0732">Signal</keyword>
<name>A0A2G5SHN7_9PELO</name>
<evidence type="ECO:0000256" key="7">
    <source>
        <dbReference type="SAM" id="SignalP"/>
    </source>
</evidence>
<keyword evidence="2 5" id="KW-0479">Metal-binding</keyword>
<keyword evidence="4 6" id="KW-0503">Monooxygenase</keyword>
<keyword evidence="3 5" id="KW-0408">Iron</keyword>
<dbReference type="PROSITE" id="PS00086">
    <property type="entry name" value="CYTOCHROME_P450"/>
    <property type="match status" value="1"/>
</dbReference>
<dbReference type="AlphaFoldDB" id="A0A2G5SHN7"/>
<dbReference type="PRINTS" id="PR00385">
    <property type="entry name" value="P450"/>
</dbReference>
<dbReference type="CDD" id="cd20617">
    <property type="entry name" value="CYP1_2-like"/>
    <property type="match status" value="1"/>
</dbReference>
<dbReference type="GO" id="GO:0005506">
    <property type="term" value="F:iron ion binding"/>
    <property type="evidence" value="ECO:0007669"/>
    <property type="project" value="InterPro"/>
</dbReference>
<evidence type="ECO:0008006" key="10">
    <source>
        <dbReference type="Google" id="ProtNLM"/>
    </source>
</evidence>
<dbReference type="GO" id="GO:0006082">
    <property type="term" value="P:organic acid metabolic process"/>
    <property type="evidence" value="ECO:0007669"/>
    <property type="project" value="TreeGrafter"/>
</dbReference>
<dbReference type="EMBL" id="PDUG01000007">
    <property type="protein sequence ID" value="PIC14537.1"/>
    <property type="molecule type" value="Genomic_DNA"/>
</dbReference>
<evidence type="ECO:0000256" key="3">
    <source>
        <dbReference type="ARBA" id="ARBA00023004"/>
    </source>
</evidence>
<dbReference type="InterPro" id="IPR017972">
    <property type="entry name" value="Cyt_P450_CS"/>
</dbReference>
<comment type="caution">
    <text evidence="8">The sequence shown here is derived from an EMBL/GenBank/DDBJ whole genome shotgun (WGS) entry which is preliminary data.</text>
</comment>
<protein>
    <recommendedName>
        <fullName evidence="10">CYtochrome P450 family</fullName>
    </recommendedName>
</protein>
<organism evidence="8 9">
    <name type="scientific">Caenorhabditis nigoni</name>
    <dbReference type="NCBI Taxonomy" id="1611254"/>
    <lineage>
        <taxon>Eukaryota</taxon>
        <taxon>Metazoa</taxon>
        <taxon>Ecdysozoa</taxon>
        <taxon>Nematoda</taxon>
        <taxon>Chromadorea</taxon>
        <taxon>Rhabditida</taxon>
        <taxon>Rhabditina</taxon>
        <taxon>Rhabditomorpha</taxon>
        <taxon>Rhabditoidea</taxon>
        <taxon>Rhabditidae</taxon>
        <taxon>Peloderinae</taxon>
        <taxon>Caenorhabditis</taxon>
    </lineage>
</organism>
<dbReference type="InterPro" id="IPR050182">
    <property type="entry name" value="Cytochrome_P450_fam2"/>
</dbReference>
<sequence>MFLILLITTIVAVALVHQWRARRQLPRGPFPLPLIGNLHQLLFYCWKNGGIIEGYAEIEKSFGKVYTLWIGPLPTVFISDYDVAVETHVKRANVFGKRYAPGIMNYLRFDKGVVASNGDFWQDHRRFALTTLRNFGFGRNIMEERIMDEYRYRFEEFSSTGNNNQAGSFTTCARSFFDLLTGSVINKILINERFGRDDQDFQKLKTNLSKGLEQTGFLDIFCPVDILMSKWLAWKQQPIFESFDWILELTKRHIARRVKQIESGKHILHDEPDDFLDAYLMKKEKDEREGLETTFTLENLAIDMYDLWLAGQETTSTTLTWACVCLLNKPEVIQKAREELVHVTGGNRSLSLTDKKATPYLAAVISEVQRISSIVNVNLFRIIEQDTVIDGQPLRAGTAVTAHIGMIHVDEDLFKNHLEFDPERFIREEGLDKKLIPFGIGKRACLGESLAKAELYLVLGNLLLDYNLEPVGPVPSMKTITPFGFLKRPEQFDVKFVAVK</sequence>